<comment type="caution">
    <text evidence="1">The sequence shown here is derived from an EMBL/GenBank/DDBJ whole genome shotgun (WGS) entry which is preliminary data.</text>
</comment>
<feature type="non-terminal residue" evidence="1">
    <location>
        <position position="1"/>
    </location>
</feature>
<organism evidence="1 2">
    <name type="scientific">Trichostrongylus colubriformis</name>
    <name type="common">Black scour worm</name>
    <dbReference type="NCBI Taxonomy" id="6319"/>
    <lineage>
        <taxon>Eukaryota</taxon>
        <taxon>Metazoa</taxon>
        <taxon>Ecdysozoa</taxon>
        <taxon>Nematoda</taxon>
        <taxon>Chromadorea</taxon>
        <taxon>Rhabditida</taxon>
        <taxon>Rhabditina</taxon>
        <taxon>Rhabditomorpha</taxon>
        <taxon>Strongyloidea</taxon>
        <taxon>Trichostrongylidae</taxon>
        <taxon>Trichostrongylus</taxon>
    </lineage>
</organism>
<proteinExistence type="predicted"/>
<evidence type="ECO:0000313" key="2">
    <source>
        <dbReference type="Proteomes" id="UP001331761"/>
    </source>
</evidence>
<accession>A0AAN8EW92</accession>
<reference evidence="1 2" key="1">
    <citation type="submission" date="2019-10" db="EMBL/GenBank/DDBJ databases">
        <title>Assembly and Annotation for the nematode Trichostrongylus colubriformis.</title>
        <authorList>
            <person name="Martin J."/>
        </authorList>
    </citation>
    <scope>NUCLEOTIDE SEQUENCE [LARGE SCALE GENOMIC DNA]</scope>
    <source>
        <strain evidence="1">G859</strain>
        <tissue evidence="1">Whole worm</tissue>
    </source>
</reference>
<sequence>EAEKRRSIEKSKEYQSSKVCSGCNSYWIIIPCDRGPVDIFSQFIFP</sequence>
<gene>
    <name evidence="1" type="ORF">GCK32_022512</name>
</gene>
<dbReference type="Proteomes" id="UP001331761">
    <property type="component" value="Unassembled WGS sequence"/>
</dbReference>
<evidence type="ECO:0000313" key="1">
    <source>
        <dbReference type="EMBL" id="KAK5968085.1"/>
    </source>
</evidence>
<dbReference type="AlphaFoldDB" id="A0AAN8EW92"/>
<dbReference type="EMBL" id="WIXE01021762">
    <property type="protein sequence ID" value="KAK5968085.1"/>
    <property type="molecule type" value="Genomic_DNA"/>
</dbReference>
<keyword evidence="2" id="KW-1185">Reference proteome</keyword>
<name>A0AAN8EW92_TRICO</name>
<protein>
    <submittedName>
        <fullName evidence="1">Uncharacterized protein</fullName>
    </submittedName>
</protein>